<evidence type="ECO:0000313" key="10">
    <source>
        <dbReference type="EMBL" id="ABS22446.1"/>
    </source>
</evidence>
<feature type="transmembrane region" description="Helical" evidence="8">
    <location>
        <begin position="384"/>
        <end position="414"/>
    </location>
</feature>
<evidence type="ECO:0000256" key="5">
    <source>
        <dbReference type="ARBA" id="ARBA00022692"/>
    </source>
</evidence>
<evidence type="ECO:0000256" key="6">
    <source>
        <dbReference type="ARBA" id="ARBA00022989"/>
    </source>
</evidence>
<feature type="transmembrane region" description="Helical" evidence="8">
    <location>
        <begin position="111"/>
        <end position="138"/>
    </location>
</feature>
<feature type="transmembrane region" description="Helical" evidence="8">
    <location>
        <begin position="335"/>
        <end position="363"/>
    </location>
</feature>
<evidence type="ECO:0000259" key="9">
    <source>
        <dbReference type="Pfam" id="PF03600"/>
    </source>
</evidence>
<keyword evidence="11" id="KW-1185">Reference proteome</keyword>
<dbReference type="GO" id="GO:0005886">
    <property type="term" value="C:plasma membrane"/>
    <property type="evidence" value="ECO:0007669"/>
    <property type="project" value="UniProtKB-SubCell"/>
</dbReference>
<evidence type="ECO:0000256" key="2">
    <source>
        <dbReference type="ARBA" id="ARBA00009843"/>
    </source>
</evidence>
<dbReference type="PANTHER" id="PTHR43568:SF1">
    <property type="entry name" value="P PROTEIN"/>
    <property type="match status" value="1"/>
</dbReference>
<dbReference type="HOGENOM" id="CLU_011920_4_0_9"/>
<comment type="similarity">
    <text evidence="2">Belongs to the CitM (TC 2.A.11) transporter family.</text>
</comment>
<dbReference type="AlphaFoldDB" id="A7GQN8"/>
<feature type="transmembrane region" description="Helical" evidence="8">
    <location>
        <begin position="296"/>
        <end position="315"/>
    </location>
</feature>
<evidence type="ECO:0000256" key="7">
    <source>
        <dbReference type="ARBA" id="ARBA00023136"/>
    </source>
</evidence>
<keyword evidence="3" id="KW-0813">Transport</keyword>
<reference evidence="10 11" key="1">
    <citation type="journal article" date="2008" name="Chem. Biol. Interact.">
        <title>Extending the Bacillus cereus group genomics to putative food-borne pathogens of different toxicity.</title>
        <authorList>
            <person name="Lapidus A."/>
            <person name="Goltsman E."/>
            <person name="Auger S."/>
            <person name="Galleron N."/>
            <person name="Segurens B."/>
            <person name="Dossat C."/>
            <person name="Land M.L."/>
            <person name="Broussolle V."/>
            <person name="Brillard J."/>
            <person name="Guinebretiere M.H."/>
            <person name="Sanchis V."/>
            <person name="Nguen-The C."/>
            <person name="Lereclus D."/>
            <person name="Richardson P."/>
            <person name="Wincker P."/>
            <person name="Weissenbach J."/>
            <person name="Ehrlich S.D."/>
            <person name="Sorokin A."/>
        </authorList>
    </citation>
    <scope>NUCLEOTIDE SEQUENCE [LARGE SCALE GENOMIC DNA]</scope>
    <source>
        <strain evidence="11">DSM 22905 / CIP 110041 / 391-98 / NVH 391-98</strain>
    </source>
</reference>
<proteinExistence type="inferred from homology"/>
<feature type="transmembrane region" description="Helical" evidence="8">
    <location>
        <begin position="21"/>
        <end position="38"/>
    </location>
</feature>
<feature type="domain" description="Citrate transporter-like" evidence="9">
    <location>
        <begin position="34"/>
        <end position="392"/>
    </location>
</feature>
<dbReference type="Proteomes" id="UP000002300">
    <property type="component" value="Chromosome"/>
</dbReference>
<name>A7GQN8_BACCN</name>
<keyword evidence="6 8" id="KW-1133">Transmembrane helix</keyword>
<feature type="transmembrane region" description="Helical" evidence="8">
    <location>
        <begin position="45"/>
        <end position="64"/>
    </location>
</feature>
<keyword evidence="7 8" id="KW-0472">Membrane</keyword>
<gene>
    <name evidence="10" type="ordered locus">Bcer98_2196</name>
</gene>
<dbReference type="GO" id="GO:0015105">
    <property type="term" value="F:arsenite transmembrane transporter activity"/>
    <property type="evidence" value="ECO:0007669"/>
    <property type="project" value="InterPro"/>
</dbReference>
<dbReference type="CDD" id="cd01116">
    <property type="entry name" value="P_permease"/>
    <property type="match status" value="1"/>
</dbReference>
<feature type="transmembrane region" description="Helical" evidence="8">
    <location>
        <begin position="243"/>
        <end position="260"/>
    </location>
</feature>
<feature type="transmembrane region" description="Helical" evidence="8">
    <location>
        <begin position="426"/>
        <end position="447"/>
    </location>
</feature>
<dbReference type="STRING" id="315749.Bcer98_2196"/>
<dbReference type="PANTHER" id="PTHR43568">
    <property type="entry name" value="P PROTEIN"/>
    <property type="match status" value="1"/>
</dbReference>
<dbReference type="Pfam" id="PF03600">
    <property type="entry name" value="CitMHS"/>
    <property type="match status" value="1"/>
</dbReference>
<feature type="transmembrane region" description="Helical" evidence="8">
    <location>
        <begin position="266"/>
        <end position="284"/>
    </location>
</feature>
<protein>
    <submittedName>
        <fullName evidence="10">Citrate transporter</fullName>
    </submittedName>
</protein>
<evidence type="ECO:0000256" key="1">
    <source>
        <dbReference type="ARBA" id="ARBA00004651"/>
    </source>
</evidence>
<feature type="transmembrane region" description="Helical" evidence="8">
    <location>
        <begin position="192"/>
        <end position="215"/>
    </location>
</feature>
<feature type="transmembrane region" description="Helical" evidence="8">
    <location>
        <begin position="76"/>
        <end position="99"/>
    </location>
</feature>
<dbReference type="InterPro" id="IPR000802">
    <property type="entry name" value="Arsenical_pump_ArsB"/>
</dbReference>
<dbReference type="InterPro" id="IPR004680">
    <property type="entry name" value="Cit_transptr-like_dom"/>
</dbReference>
<keyword evidence="5 8" id="KW-0812">Transmembrane</keyword>
<evidence type="ECO:0000256" key="8">
    <source>
        <dbReference type="SAM" id="Phobius"/>
    </source>
</evidence>
<dbReference type="eggNOG" id="COG1055">
    <property type="taxonomic scope" value="Bacteria"/>
</dbReference>
<evidence type="ECO:0000256" key="3">
    <source>
        <dbReference type="ARBA" id="ARBA00022448"/>
    </source>
</evidence>
<keyword evidence="4" id="KW-1003">Cell membrane</keyword>
<accession>A7GQN8</accession>
<evidence type="ECO:0000256" key="4">
    <source>
        <dbReference type="ARBA" id="ARBA00022475"/>
    </source>
</evidence>
<sequence>MNTYFKEGDILEHSAHEVTNLQYYFAIAVFLITYGFIISEKLNRAVIALFGAAIMIIFSIVDLHTAFTSHIQWETITLLIGMMILVHITSQSGVFEYVAIKAAKAAGGKPIRILLFLSLLTAVGSAFLDNVTTVLLIVPVTLSITRMLKVQPVPYFISEVLFSNIGGTATLIGDPPNIMIGSANKHLDFNAFLLNLAPIVLIISIVTLTIIYFMYRKKLKTTPEQIAKLMALNEKDYIRDQSLLVKSLSILGLTILGFILHSIIHVDAAVIAMTGATLLMLIGVKQHKLEDVFAHVEWVTIFFFAGLFVLVGGLIDIGLISSLAKDVIDVTNGDIGFAAMLILWVSGAASATIDNIPFVATMIPLIQDLAAGLGLSVDSPQIEVLWWALSLGACLGGNGTLIGASANVVVAGIANREGHRFSYLDFLKIGLPLTIIALLLSHAYIYLRYLI</sequence>
<evidence type="ECO:0000313" key="11">
    <source>
        <dbReference type="Proteomes" id="UP000002300"/>
    </source>
</evidence>
<dbReference type="EMBL" id="CP000764">
    <property type="protein sequence ID" value="ABS22446.1"/>
    <property type="molecule type" value="Genomic_DNA"/>
</dbReference>
<dbReference type="KEGG" id="bcy:Bcer98_2196"/>
<dbReference type="PRINTS" id="PR00758">
    <property type="entry name" value="ARSENICPUMP"/>
</dbReference>
<comment type="subcellular location">
    <subcellularLocation>
        <location evidence="1">Cell membrane</location>
        <topology evidence="1">Multi-pass membrane protein</topology>
    </subcellularLocation>
</comment>
<organism evidence="10 11">
    <name type="scientific">Bacillus cytotoxicus (strain DSM 22905 / CIP 110041 / 391-98 / NVH 391-98)</name>
    <dbReference type="NCBI Taxonomy" id="315749"/>
    <lineage>
        <taxon>Bacteria</taxon>
        <taxon>Bacillati</taxon>
        <taxon>Bacillota</taxon>
        <taxon>Bacilli</taxon>
        <taxon>Bacillales</taxon>
        <taxon>Bacillaceae</taxon>
        <taxon>Bacillus</taxon>
        <taxon>Bacillus cereus group</taxon>
    </lineage>
</organism>
<dbReference type="InterPro" id="IPR051475">
    <property type="entry name" value="Diverse_Ion_Transporter"/>
</dbReference>